<keyword evidence="3" id="KW-0732">Signal</keyword>
<dbReference type="HOGENOM" id="CLU_920258_0_0_9"/>
<dbReference type="Proteomes" id="UP000014040">
    <property type="component" value="Unassembled WGS sequence"/>
</dbReference>
<evidence type="ECO:0000313" key="4">
    <source>
        <dbReference type="EMBL" id="EOO80163.1"/>
    </source>
</evidence>
<evidence type="ECO:0000256" key="2">
    <source>
        <dbReference type="PROSITE-ProRule" id="PRU00591"/>
    </source>
</evidence>
<dbReference type="EMBL" id="AHES01000001">
    <property type="protein sequence ID" value="EOO80163.1"/>
    <property type="molecule type" value="Genomic_DNA"/>
</dbReference>
<dbReference type="PROSITE" id="PS51170">
    <property type="entry name" value="CW"/>
    <property type="match status" value="3"/>
</dbReference>
<dbReference type="AlphaFoldDB" id="R8I4S2"/>
<comment type="caution">
    <text evidence="4">The sequence shown here is derived from an EMBL/GenBank/DDBJ whole genome shotgun (WGS) entry which is preliminary data.</text>
</comment>
<dbReference type="Pfam" id="PF01473">
    <property type="entry name" value="Choline_bind_1"/>
    <property type="match status" value="2"/>
</dbReference>
<dbReference type="InterPro" id="IPR018337">
    <property type="entry name" value="Cell_wall/Cho-bd_repeat"/>
</dbReference>
<dbReference type="Gene3D" id="2.10.270.10">
    <property type="entry name" value="Cholin Binding"/>
    <property type="match status" value="2"/>
</dbReference>
<gene>
    <name evidence="4" type="ORF">IIC_00009</name>
</gene>
<name>R8I4S2_BACCE</name>
<feature type="repeat" description="Cell wall-binding" evidence="2">
    <location>
        <begin position="269"/>
        <end position="297"/>
    </location>
</feature>
<dbReference type="Pfam" id="PF19127">
    <property type="entry name" value="Choline_bind_3"/>
    <property type="match status" value="1"/>
</dbReference>
<feature type="signal peptide" evidence="3">
    <location>
        <begin position="1"/>
        <end position="27"/>
    </location>
</feature>
<keyword evidence="1" id="KW-0677">Repeat</keyword>
<dbReference type="RefSeq" id="WP_016100574.1">
    <property type="nucleotide sequence ID" value="NZ_KB976273.1"/>
</dbReference>
<dbReference type="PATRIC" id="fig|1053224.3.peg.8"/>
<proteinExistence type="predicted"/>
<organism evidence="4 5">
    <name type="scientific">Bacillus cereus VD021</name>
    <dbReference type="NCBI Taxonomy" id="1053224"/>
    <lineage>
        <taxon>Bacteria</taxon>
        <taxon>Bacillati</taxon>
        <taxon>Bacillota</taxon>
        <taxon>Bacilli</taxon>
        <taxon>Bacillales</taxon>
        <taxon>Bacillaceae</taxon>
        <taxon>Bacillus</taxon>
        <taxon>Bacillus cereus group</taxon>
    </lineage>
</organism>
<sequence>MKKKILVTTAVFSLGLTSLGVTTTTFAAQNNSTIAQVQEHKTGAFSQVGDTLEVESKNNGLTKIFKWDGWNDKTPLNLTHTSSATANDIQLGENKNVVIDLSFNLGGYIDDYNTYEKPERYIEIELPRGVTFVGEGNTLSWDRLWIDYFRKDNWGWAGLSSSYTYHMAVDMQKNSNVGRIHLNKYTLNYYYIDAYVKNIKLNVDTSVYKEDTLTFKVGGNTLTTSKKIPKGWQTINGKTYVFNSDGVKLTDWQTIAGKTYYFDRDGVMQTGWQVIGRVVEGDMYVSRTYYFGDDGVMRTGPQVIDGEKHEFDNDGALQWS</sequence>
<reference evidence="4 5" key="1">
    <citation type="submission" date="2012-12" db="EMBL/GenBank/DDBJ databases">
        <title>The Genome Sequence of Bacillus cereus VD021.</title>
        <authorList>
            <consortium name="The Broad Institute Genome Sequencing Platform"/>
            <consortium name="The Broad Institute Genome Sequencing Center for Infectious Disease"/>
            <person name="Feldgarden M."/>
            <person name="Van der Auwera G.A."/>
            <person name="Mahillon J."/>
            <person name="Duprez V."/>
            <person name="Timmery S."/>
            <person name="Mattelet C."/>
            <person name="Dierick K."/>
            <person name="Sun M."/>
            <person name="Yu Z."/>
            <person name="Zhu L."/>
            <person name="Hu X."/>
            <person name="Shank E.B."/>
            <person name="Swiecicka I."/>
            <person name="Hansen B.M."/>
            <person name="Andrup L."/>
            <person name="Walker B."/>
            <person name="Young S.K."/>
            <person name="Zeng Q."/>
            <person name="Gargeya S."/>
            <person name="Fitzgerald M."/>
            <person name="Haas B."/>
            <person name="Abouelleil A."/>
            <person name="Alvarado L."/>
            <person name="Arachchi H.M."/>
            <person name="Berlin A.M."/>
            <person name="Chapman S.B."/>
            <person name="Dewar J."/>
            <person name="Goldberg J."/>
            <person name="Griggs A."/>
            <person name="Gujja S."/>
            <person name="Hansen M."/>
            <person name="Howarth C."/>
            <person name="Imamovic A."/>
            <person name="Larimer J."/>
            <person name="McCowan C."/>
            <person name="Murphy C."/>
            <person name="Neiman D."/>
            <person name="Pearson M."/>
            <person name="Priest M."/>
            <person name="Roberts A."/>
            <person name="Saif S."/>
            <person name="Shea T."/>
            <person name="Sisk P."/>
            <person name="Sykes S."/>
            <person name="Wortman J."/>
            <person name="Nusbaum C."/>
            <person name="Birren B."/>
        </authorList>
    </citation>
    <scope>NUCLEOTIDE SEQUENCE [LARGE SCALE GENOMIC DNA]</scope>
    <source>
        <strain evidence="4 5">VD021</strain>
    </source>
</reference>
<accession>R8I4S2</accession>
<feature type="repeat" description="Cell wall-binding" evidence="2">
    <location>
        <begin position="249"/>
        <end position="268"/>
    </location>
</feature>
<evidence type="ECO:0000313" key="5">
    <source>
        <dbReference type="Proteomes" id="UP000014040"/>
    </source>
</evidence>
<dbReference type="SUPFAM" id="SSF69360">
    <property type="entry name" value="Cell wall binding repeat"/>
    <property type="match status" value="1"/>
</dbReference>
<feature type="repeat" description="Cell wall-binding" evidence="2">
    <location>
        <begin position="229"/>
        <end position="248"/>
    </location>
</feature>
<protein>
    <submittedName>
        <fullName evidence="4">Uncharacterized protein</fullName>
    </submittedName>
</protein>
<evidence type="ECO:0000256" key="3">
    <source>
        <dbReference type="SAM" id="SignalP"/>
    </source>
</evidence>
<feature type="chain" id="PRO_5004458047" evidence="3">
    <location>
        <begin position="28"/>
        <end position="320"/>
    </location>
</feature>
<evidence type="ECO:0000256" key="1">
    <source>
        <dbReference type="ARBA" id="ARBA00022737"/>
    </source>
</evidence>